<reference evidence="1" key="1">
    <citation type="journal article" date="2012" name="PLoS ONE">
        <title>Gene sets for utilization of primary and secondary nutrition supplies in the distal gut of endangered iberian lynx.</title>
        <authorList>
            <person name="Alcaide M."/>
            <person name="Messina E."/>
            <person name="Richter M."/>
            <person name="Bargiela R."/>
            <person name="Peplies J."/>
            <person name="Huws S.A."/>
            <person name="Newbold C.J."/>
            <person name="Golyshin P.N."/>
            <person name="Simon M.A."/>
            <person name="Lopez G."/>
            <person name="Yakimov M.M."/>
            <person name="Ferrer M."/>
        </authorList>
    </citation>
    <scope>NUCLEOTIDE SEQUENCE</scope>
</reference>
<feature type="non-terminal residue" evidence="1">
    <location>
        <position position="102"/>
    </location>
</feature>
<dbReference type="InterPro" id="IPR016031">
    <property type="entry name" value="Trp_RNA-bd_attenuator-like_dom"/>
</dbReference>
<comment type="caution">
    <text evidence="1">The sequence shown here is derived from an EMBL/GenBank/DDBJ whole genome shotgun (WGS) entry which is preliminary data.</text>
</comment>
<proteinExistence type="predicted"/>
<name>J9FC58_9ZZZZ</name>
<evidence type="ECO:0000313" key="1">
    <source>
        <dbReference type="EMBL" id="EJW92471.1"/>
    </source>
</evidence>
<sequence length="102" mass="11215">MYQINNFTNNDDVKVLDSMGAFTIAEYQRDLSVMPQNAVTAYYASEMNVRKRQLICDMSKSNVTIQAGAMQWMVGDVQSTTGLKGVGDFFGKALRGSVTGES</sequence>
<dbReference type="AlphaFoldDB" id="J9FC58"/>
<accession>J9FC58</accession>
<dbReference type="EMBL" id="AMCI01007518">
    <property type="protein sequence ID" value="EJW92471.1"/>
    <property type="molecule type" value="Genomic_DNA"/>
</dbReference>
<dbReference type="Gene3D" id="3.60.160.10">
    <property type="entry name" value="Mitochondrial biogenesis AIM24"/>
    <property type="match status" value="1"/>
</dbReference>
<organism evidence="1">
    <name type="scientific">gut metagenome</name>
    <dbReference type="NCBI Taxonomy" id="749906"/>
    <lineage>
        <taxon>unclassified sequences</taxon>
        <taxon>metagenomes</taxon>
        <taxon>organismal metagenomes</taxon>
    </lineage>
</organism>
<protein>
    <submittedName>
        <fullName evidence="1">Protein containing DUF124</fullName>
    </submittedName>
</protein>
<dbReference type="SUPFAM" id="SSF51219">
    <property type="entry name" value="TRAP-like"/>
    <property type="match status" value="1"/>
</dbReference>
<gene>
    <name evidence="1" type="ORF">EVA_19422</name>
</gene>
<dbReference type="InterPro" id="IPR036983">
    <property type="entry name" value="AIM24_sf"/>
</dbReference>